<feature type="transmembrane region" description="Helical" evidence="2">
    <location>
        <begin position="119"/>
        <end position="146"/>
    </location>
</feature>
<accession>A0A9D1WR08</accession>
<dbReference type="InterPro" id="IPR010380">
    <property type="entry name" value="DUF975"/>
</dbReference>
<dbReference type="EMBL" id="DXES01000079">
    <property type="protein sequence ID" value="HIX65332.1"/>
    <property type="molecule type" value="Genomic_DNA"/>
</dbReference>
<dbReference type="Pfam" id="PF06161">
    <property type="entry name" value="DUF975"/>
    <property type="match status" value="1"/>
</dbReference>
<proteinExistence type="predicted"/>
<feature type="transmembrane region" description="Helical" evidence="2">
    <location>
        <begin position="57"/>
        <end position="82"/>
    </location>
</feature>
<evidence type="ECO:0000313" key="3">
    <source>
        <dbReference type="EMBL" id="HIX65332.1"/>
    </source>
</evidence>
<keyword evidence="2" id="KW-0472">Membrane</keyword>
<comment type="caution">
    <text evidence="3">The sequence shown here is derived from an EMBL/GenBank/DDBJ whole genome shotgun (WGS) entry which is preliminary data.</text>
</comment>
<sequence length="215" mass="23995">VAIFHYFETRRAYGRALGVQVAVAVRMALWGLLLAVPLGAARWFWAFYLQRAGRALPGFAGLLFSLLVWGWTALAAVLWILLSLRYLLAPYLLAEYPDWGVRQTVRQAVALSKGQRGGLFTLGLSFLGWYLPAVAGAVGLLALPFFRYPRDVWAFVAVMGVIQLLVCLYVVPYQRAAFAMYGRYLIQRGQRAQPPEQPGEDSTQEYEAGGHPPQE</sequence>
<keyword evidence="2" id="KW-1133">Transmembrane helix</keyword>
<protein>
    <submittedName>
        <fullName evidence="3">DUF975 family protein</fullName>
    </submittedName>
</protein>
<keyword evidence="2" id="KW-0812">Transmembrane</keyword>
<reference evidence="3" key="1">
    <citation type="journal article" date="2021" name="PeerJ">
        <title>Extensive microbial diversity within the chicken gut microbiome revealed by metagenomics and culture.</title>
        <authorList>
            <person name="Gilroy R."/>
            <person name="Ravi A."/>
            <person name="Getino M."/>
            <person name="Pursley I."/>
            <person name="Horton D.L."/>
            <person name="Alikhan N.F."/>
            <person name="Baker D."/>
            <person name="Gharbi K."/>
            <person name="Hall N."/>
            <person name="Watson M."/>
            <person name="Adriaenssens E.M."/>
            <person name="Foster-Nyarko E."/>
            <person name="Jarju S."/>
            <person name="Secka A."/>
            <person name="Antonio M."/>
            <person name="Oren A."/>
            <person name="Chaudhuri R.R."/>
            <person name="La Ragione R."/>
            <person name="Hildebrand F."/>
            <person name="Pallen M.J."/>
        </authorList>
    </citation>
    <scope>NUCLEOTIDE SEQUENCE</scope>
    <source>
        <strain evidence="3">CHK188-5543</strain>
    </source>
</reference>
<organism evidence="3 4">
    <name type="scientific">Candidatus Anaerotruncus excrementipullorum</name>
    <dbReference type="NCBI Taxonomy" id="2838465"/>
    <lineage>
        <taxon>Bacteria</taxon>
        <taxon>Bacillati</taxon>
        <taxon>Bacillota</taxon>
        <taxon>Clostridia</taxon>
        <taxon>Eubacteriales</taxon>
        <taxon>Oscillospiraceae</taxon>
        <taxon>Anaerotruncus</taxon>
    </lineage>
</organism>
<feature type="non-terminal residue" evidence="3">
    <location>
        <position position="1"/>
    </location>
</feature>
<gene>
    <name evidence="3" type="ORF">H9736_03700</name>
</gene>
<dbReference type="Proteomes" id="UP000886800">
    <property type="component" value="Unassembled WGS sequence"/>
</dbReference>
<name>A0A9D1WR08_9FIRM</name>
<reference evidence="3" key="2">
    <citation type="submission" date="2021-04" db="EMBL/GenBank/DDBJ databases">
        <authorList>
            <person name="Gilroy R."/>
        </authorList>
    </citation>
    <scope>NUCLEOTIDE SEQUENCE</scope>
    <source>
        <strain evidence="3">CHK188-5543</strain>
    </source>
</reference>
<evidence type="ECO:0000256" key="2">
    <source>
        <dbReference type="SAM" id="Phobius"/>
    </source>
</evidence>
<feature type="transmembrane region" description="Helical" evidence="2">
    <location>
        <begin position="152"/>
        <end position="171"/>
    </location>
</feature>
<evidence type="ECO:0000313" key="4">
    <source>
        <dbReference type="Proteomes" id="UP000886800"/>
    </source>
</evidence>
<evidence type="ECO:0000256" key="1">
    <source>
        <dbReference type="SAM" id="MobiDB-lite"/>
    </source>
</evidence>
<feature type="transmembrane region" description="Helical" evidence="2">
    <location>
        <begin position="21"/>
        <end position="45"/>
    </location>
</feature>
<feature type="region of interest" description="Disordered" evidence="1">
    <location>
        <begin position="191"/>
        <end position="215"/>
    </location>
</feature>
<dbReference type="AlphaFoldDB" id="A0A9D1WR08"/>